<evidence type="ECO:0000313" key="1">
    <source>
        <dbReference type="EMBL" id="MDA0141204.1"/>
    </source>
</evidence>
<gene>
    <name evidence="1" type="ORF">OJ962_27145</name>
</gene>
<sequence>MLAHSRCWVHRHFGRSPAIAPSVQVAKLSSADRSLLVVPAALLGGVALPCTASAAIVKDFGTREGDVAYYTQKTGFKFKRGQRTATVVNPRLVLDTPESGYVSMLISNERIKSFTVSGARATAADSGKVQQTKGYTLKLTQAGANYVNRALRKKALKRFSQFGTLDVRLIQPASSGTPVAPGCRARRAPRGLRAAVAACPAGATRPAAR</sequence>
<proteinExistence type="predicted"/>
<protein>
    <submittedName>
        <fullName evidence="1">Uncharacterized protein</fullName>
    </submittedName>
</protein>
<name>A0ABT4RRL7_9ACTN</name>
<reference evidence="1" key="1">
    <citation type="submission" date="2022-10" db="EMBL/GenBank/DDBJ databases">
        <title>The WGS of Solirubrobacter sp. CPCC 204708.</title>
        <authorList>
            <person name="Jiang Z."/>
        </authorList>
    </citation>
    <scope>NUCLEOTIDE SEQUENCE</scope>
    <source>
        <strain evidence="1">CPCC 204708</strain>
    </source>
</reference>
<comment type="caution">
    <text evidence="1">The sequence shown here is derived from an EMBL/GenBank/DDBJ whole genome shotgun (WGS) entry which is preliminary data.</text>
</comment>
<dbReference type="Proteomes" id="UP001147700">
    <property type="component" value="Unassembled WGS sequence"/>
</dbReference>
<dbReference type="RefSeq" id="WP_202952400.1">
    <property type="nucleotide sequence ID" value="NZ_JAPCID010000052.1"/>
</dbReference>
<evidence type="ECO:0000313" key="2">
    <source>
        <dbReference type="Proteomes" id="UP001147700"/>
    </source>
</evidence>
<organism evidence="1 2">
    <name type="scientific">Solirubrobacter deserti</name>
    <dbReference type="NCBI Taxonomy" id="2282478"/>
    <lineage>
        <taxon>Bacteria</taxon>
        <taxon>Bacillati</taxon>
        <taxon>Actinomycetota</taxon>
        <taxon>Thermoleophilia</taxon>
        <taxon>Solirubrobacterales</taxon>
        <taxon>Solirubrobacteraceae</taxon>
        <taxon>Solirubrobacter</taxon>
    </lineage>
</organism>
<keyword evidence="2" id="KW-1185">Reference proteome</keyword>
<dbReference type="EMBL" id="JAPCID010000052">
    <property type="protein sequence ID" value="MDA0141204.1"/>
    <property type="molecule type" value="Genomic_DNA"/>
</dbReference>
<accession>A0ABT4RRL7</accession>